<protein>
    <recommendedName>
        <fullName evidence="3">Carboxylic ester hydrolase</fullName>
        <ecNumber evidence="3">3.1.1.-</ecNumber>
    </recommendedName>
</protein>
<dbReference type="InterPro" id="IPR050309">
    <property type="entry name" value="Type-B_Carboxylest/Lipase"/>
</dbReference>
<dbReference type="PANTHER" id="PTHR11559">
    <property type="entry name" value="CARBOXYLESTERASE"/>
    <property type="match status" value="1"/>
</dbReference>
<accession>A0A5N5DKN1</accession>
<evidence type="ECO:0000256" key="1">
    <source>
        <dbReference type="ARBA" id="ARBA00005964"/>
    </source>
</evidence>
<evidence type="ECO:0000313" key="5">
    <source>
        <dbReference type="EMBL" id="KAB2577452.1"/>
    </source>
</evidence>
<sequence>MSLHVTTTIKHSTLNATLHGVLRRGGADVLQFRGIKYGHVPARFTAPIAVDDWAGANVDSKEYGPRCPQQAFDVGYLLRLPEDVELPREREDEFECLNLDISMPASEARVGERKREGLLPVMVWIHDTCKIVETSVKESKPVIVVAMQYRLNIFAFGDGKGPRNLALKDQRLAIDWVKKHIAGFGGDPENITVAGESAGAVYAHAQVVGNAPVKRAILMSGTLEMSPPRPLSNEATIVAPIEAKLARIGSSLRTATAEQIIEALTEANMVSMWLQQSPDEPELSEWTRTGNASSLLIGDVEYESILWRNGIEALTPQMIVDAFNLAGEHSGELRRAYNITGSRATPSKTGALDFINDTRFSWPIRKLSRAWRAGGLPVYGYAVDQANPWQASSRAHHAVDLVLLFGGLDLSFNPAAAAVGDEMRRRWIAFVNGEAPWSADTTFAFGPHGISREVDAGGLAARRRTAQMETLERVEPAQLGAVFAALAAGRVSLLN</sequence>
<dbReference type="Pfam" id="PF00135">
    <property type="entry name" value="COesterase"/>
    <property type="match status" value="1"/>
</dbReference>
<organism evidence="5 6">
    <name type="scientific">Lasiodiplodia theobromae</name>
    <dbReference type="NCBI Taxonomy" id="45133"/>
    <lineage>
        <taxon>Eukaryota</taxon>
        <taxon>Fungi</taxon>
        <taxon>Dikarya</taxon>
        <taxon>Ascomycota</taxon>
        <taxon>Pezizomycotina</taxon>
        <taxon>Dothideomycetes</taxon>
        <taxon>Dothideomycetes incertae sedis</taxon>
        <taxon>Botryosphaeriales</taxon>
        <taxon>Botryosphaeriaceae</taxon>
        <taxon>Lasiodiplodia</taxon>
    </lineage>
</organism>
<dbReference type="InterPro" id="IPR002018">
    <property type="entry name" value="CarbesteraseB"/>
</dbReference>
<dbReference type="InterPro" id="IPR019826">
    <property type="entry name" value="Carboxylesterase_B_AS"/>
</dbReference>
<dbReference type="AlphaFoldDB" id="A0A5N5DKN1"/>
<comment type="similarity">
    <text evidence="1 3">Belongs to the type-B carboxylesterase/lipase family.</text>
</comment>
<dbReference type="EC" id="3.1.1.-" evidence="3"/>
<feature type="domain" description="Carboxylesterase type B" evidence="4">
    <location>
        <begin position="20"/>
        <end position="438"/>
    </location>
</feature>
<dbReference type="Gene3D" id="3.40.50.1820">
    <property type="entry name" value="alpha/beta hydrolase"/>
    <property type="match status" value="1"/>
</dbReference>
<name>A0A5N5DKN1_9PEZI</name>
<keyword evidence="2 3" id="KW-0378">Hydrolase</keyword>
<dbReference type="OrthoDB" id="3200163at2759"/>
<evidence type="ECO:0000256" key="2">
    <source>
        <dbReference type="ARBA" id="ARBA00022801"/>
    </source>
</evidence>
<dbReference type="GO" id="GO:0016787">
    <property type="term" value="F:hydrolase activity"/>
    <property type="evidence" value="ECO:0007669"/>
    <property type="project" value="UniProtKB-KW"/>
</dbReference>
<dbReference type="PROSITE" id="PS00122">
    <property type="entry name" value="CARBOXYLESTERASE_B_1"/>
    <property type="match status" value="1"/>
</dbReference>
<proteinExistence type="inferred from homology"/>
<dbReference type="InterPro" id="IPR029058">
    <property type="entry name" value="AB_hydrolase_fold"/>
</dbReference>
<reference evidence="5 6" key="1">
    <citation type="journal article" date="2019" name="Sci. Rep.">
        <title>A multi-omics analysis of the grapevine pathogen Lasiodiplodia theobromae reveals that temperature affects the expression of virulence- and pathogenicity-related genes.</title>
        <authorList>
            <person name="Felix C."/>
            <person name="Meneses R."/>
            <person name="Goncalves M.F.M."/>
            <person name="Tilleman L."/>
            <person name="Duarte A.S."/>
            <person name="Jorrin-Novo J.V."/>
            <person name="Van de Peer Y."/>
            <person name="Deforce D."/>
            <person name="Van Nieuwerburgh F."/>
            <person name="Esteves A.C."/>
            <person name="Alves A."/>
        </authorList>
    </citation>
    <scope>NUCLEOTIDE SEQUENCE [LARGE SCALE GENOMIC DNA]</scope>
    <source>
        <strain evidence="5 6">LA-SOL3</strain>
    </source>
</reference>
<keyword evidence="6" id="KW-1185">Reference proteome</keyword>
<dbReference type="EMBL" id="VCHE01000017">
    <property type="protein sequence ID" value="KAB2577452.1"/>
    <property type="molecule type" value="Genomic_DNA"/>
</dbReference>
<dbReference type="Proteomes" id="UP000325902">
    <property type="component" value="Unassembled WGS sequence"/>
</dbReference>
<comment type="caution">
    <text evidence="5">The sequence shown here is derived from an EMBL/GenBank/DDBJ whole genome shotgun (WGS) entry which is preliminary data.</text>
</comment>
<dbReference type="SUPFAM" id="SSF53474">
    <property type="entry name" value="alpha/beta-Hydrolases"/>
    <property type="match status" value="1"/>
</dbReference>
<evidence type="ECO:0000259" key="4">
    <source>
        <dbReference type="Pfam" id="PF00135"/>
    </source>
</evidence>
<evidence type="ECO:0000256" key="3">
    <source>
        <dbReference type="RuleBase" id="RU361235"/>
    </source>
</evidence>
<gene>
    <name evidence="5" type="primary">LIP3</name>
    <name evidence="5" type="ORF">DBV05_g3987</name>
</gene>
<evidence type="ECO:0000313" key="6">
    <source>
        <dbReference type="Proteomes" id="UP000325902"/>
    </source>
</evidence>